<evidence type="ECO:0000313" key="2">
    <source>
        <dbReference type="Proteomes" id="UP000887565"/>
    </source>
</evidence>
<sequence length="72" mass="8151">MLALMICLIIHVSQDDHGVGFMKSDADSISRNIENFDNFSSKSCCRMQRTLKNFLARSIRSIIALPTYVNIV</sequence>
<dbReference type="Proteomes" id="UP000887565">
    <property type="component" value="Unplaced"/>
</dbReference>
<feature type="chain" id="PRO_5037042845" evidence="1">
    <location>
        <begin position="16"/>
        <end position="72"/>
    </location>
</feature>
<organism evidence="2 3">
    <name type="scientific">Romanomermis culicivorax</name>
    <name type="common">Nematode worm</name>
    <dbReference type="NCBI Taxonomy" id="13658"/>
    <lineage>
        <taxon>Eukaryota</taxon>
        <taxon>Metazoa</taxon>
        <taxon>Ecdysozoa</taxon>
        <taxon>Nematoda</taxon>
        <taxon>Enoplea</taxon>
        <taxon>Dorylaimia</taxon>
        <taxon>Mermithida</taxon>
        <taxon>Mermithoidea</taxon>
        <taxon>Mermithidae</taxon>
        <taxon>Romanomermis</taxon>
    </lineage>
</organism>
<dbReference type="WBParaSite" id="nRc.2.0.1.t42782-RA">
    <property type="protein sequence ID" value="nRc.2.0.1.t42782-RA"/>
    <property type="gene ID" value="nRc.2.0.1.g42782"/>
</dbReference>
<keyword evidence="1" id="KW-0732">Signal</keyword>
<feature type="signal peptide" evidence="1">
    <location>
        <begin position="1"/>
        <end position="15"/>
    </location>
</feature>
<protein>
    <submittedName>
        <fullName evidence="3">Uncharacterized protein</fullName>
    </submittedName>
</protein>
<proteinExistence type="predicted"/>
<evidence type="ECO:0000256" key="1">
    <source>
        <dbReference type="SAM" id="SignalP"/>
    </source>
</evidence>
<keyword evidence="2" id="KW-1185">Reference proteome</keyword>
<dbReference type="AlphaFoldDB" id="A0A915KZ53"/>
<name>A0A915KZ53_ROMCU</name>
<reference evidence="3" key="1">
    <citation type="submission" date="2022-11" db="UniProtKB">
        <authorList>
            <consortium name="WormBaseParasite"/>
        </authorList>
    </citation>
    <scope>IDENTIFICATION</scope>
</reference>
<evidence type="ECO:0000313" key="3">
    <source>
        <dbReference type="WBParaSite" id="nRc.2.0.1.t42782-RA"/>
    </source>
</evidence>
<accession>A0A915KZ53</accession>